<keyword evidence="2" id="KW-0812">Transmembrane</keyword>
<keyword evidence="2" id="KW-1133">Transmembrane helix</keyword>
<accession>A0ABQ9E6X5</accession>
<reference evidence="3 4" key="1">
    <citation type="submission" date="2022-12" db="EMBL/GenBank/DDBJ databases">
        <title>Chromosome-level genome of Tegillarca granosa.</title>
        <authorList>
            <person name="Kim J."/>
        </authorList>
    </citation>
    <scope>NUCLEOTIDE SEQUENCE [LARGE SCALE GENOMIC DNA]</scope>
    <source>
        <strain evidence="3">Teg-2019</strain>
        <tissue evidence="3">Adductor muscle</tissue>
    </source>
</reference>
<feature type="region of interest" description="Disordered" evidence="1">
    <location>
        <begin position="80"/>
        <end position="133"/>
    </location>
</feature>
<proteinExistence type="predicted"/>
<keyword evidence="2" id="KW-0472">Membrane</keyword>
<evidence type="ECO:0000256" key="1">
    <source>
        <dbReference type="SAM" id="MobiDB-lite"/>
    </source>
</evidence>
<dbReference type="EMBL" id="JARBDR010000918">
    <property type="protein sequence ID" value="KAJ8301146.1"/>
    <property type="molecule type" value="Genomic_DNA"/>
</dbReference>
<name>A0ABQ9E6X5_TEGGR</name>
<sequence>MSVSNQSRFDTIKPNHVVGMVGGKCHATNITKGNVYIMYLNKDDSQEKWFEPTYMQNDGGDQFIDEITFECNMKPIPPIGKEGADTQCPASEDGPGLCDTWTPAPTTKAPVTPEPEPKTPNPETPGKDSKTVDNGNGSAVTTILSFVSLFICLCFSILL</sequence>
<protein>
    <submittedName>
        <fullName evidence="3">Uncharacterized protein</fullName>
    </submittedName>
</protein>
<evidence type="ECO:0000313" key="3">
    <source>
        <dbReference type="EMBL" id="KAJ8301146.1"/>
    </source>
</evidence>
<evidence type="ECO:0000313" key="4">
    <source>
        <dbReference type="Proteomes" id="UP001217089"/>
    </source>
</evidence>
<feature type="compositionally biased region" description="Pro residues" evidence="1">
    <location>
        <begin position="112"/>
        <end position="123"/>
    </location>
</feature>
<comment type="caution">
    <text evidence="3">The sequence shown here is derived from an EMBL/GenBank/DDBJ whole genome shotgun (WGS) entry which is preliminary data.</text>
</comment>
<gene>
    <name evidence="3" type="ORF">KUTeg_020133</name>
</gene>
<dbReference type="Proteomes" id="UP001217089">
    <property type="component" value="Unassembled WGS sequence"/>
</dbReference>
<organism evidence="3 4">
    <name type="scientific">Tegillarca granosa</name>
    <name type="common">Malaysian cockle</name>
    <name type="synonym">Anadara granosa</name>
    <dbReference type="NCBI Taxonomy" id="220873"/>
    <lineage>
        <taxon>Eukaryota</taxon>
        <taxon>Metazoa</taxon>
        <taxon>Spiralia</taxon>
        <taxon>Lophotrochozoa</taxon>
        <taxon>Mollusca</taxon>
        <taxon>Bivalvia</taxon>
        <taxon>Autobranchia</taxon>
        <taxon>Pteriomorphia</taxon>
        <taxon>Arcoida</taxon>
        <taxon>Arcoidea</taxon>
        <taxon>Arcidae</taxon>
        <taxon>Tegillarca</taxon>
    </lineage>
</organism>
<feature type="compositionally biased region" description="Low complexity" evidence="1">
    <location>
        <begin position="102"/>
        <end position="111"/>
    </location>
</feature>
<feature type="transmembrane region" description="Helical" evidence="2">
    <location>
        <begin position="137"/>
        <end position="158"/>
    </location>
</feature>
<evidence type="ECO:0000256" key="2">
    <source>
        <dbReference type="SAM" id="Phobius"/>
    </source>
</evidence>
<keyword evidence="4" id="KW-1185">Reference proteome</keyword>